<dbReference type="Gene3D" id="3.60.10.10">
    <property type="entry name" value="Endonuclease/exonuclease/phosphatase"/>
    <property type="match status" value="1"/>
</dbReference>
<accession>A0AA38W5I2</accession>
<keyword evidence="1" id="KW-0507">mRNA processing</keyword>
<keyword evidence="2" id="KW-0747">Spliceosome</keyword>
<sequence length="690" mass="77433">MAYIVTSDLGRNEGQIKPKPSNFFHFAREVNIDFSINIEKAMFSRSPLGSDNLRGQARTFFFTNFPEEESERSLWQVFKKQGELVDLYLARKRNGWGRRFGFVRFVKVSEWRSLEIKLNVIWLGNFKLKVNLARYGRKSLKSRDSSQGGKEFGGRSHLRGTTPTKLAGGSSSLRTFAEVVKGLGGSLCKLEGWPETRISYIGGLFLQLEFLKKENAIAFLEGAELVWKDWFASLRWWTKSFYPPKRLAVLEIQGLPVHVWNCRSFEKVGLKWGDIVKREEEELEGARKVSGRVVVLTIYVECICDTVTVLIDGLYFKVRVIERVWDMPELGEILDSVVDSESKSQSEAESRGWVPSEDEDAEFIGLEHNSDVSQSLKSPEANDEGLLEDERSFTPSGKADSTPEDIDGTHLGNVSCGVASSAHMNQMEAACQSGFLENEPGLFSQENGPKPQEVDFFEPGVQAHLTAGPSQPIGRIDESKSNIRVVSPSVDFSDLQKSPKPHDRKTESSDSELLIKRSNQRIKNATTSSSIGNSVSSSFVQETSDQALSKLINETKLAIKYPWQVTSVWGGQNLEFEALDSVGNSAGLLTVWDGNCFYLLSGSKKDGFIAIMGTWKGNSSKLGIVNVYAPQNLRKKVSLWEDIARLVRNDSEVVWIVCRDFNEVRSEIERKGTLFDKRGARAFRSRSSWS</sequence>
<evidence type="ECO:0000256" key="3">
    <source>
        <dbReference type="ARBA" id="ARBA00023187"/>
    </source>
</evidence>
<feature type="region of interest" description="Disordered" evidence="5">
    <location>
        <begin position="338"/>
        <end position="357"/>
    </location>
</feature>
<dbReference type="InterPro" id="IPR000504">
    <property type="entry name" value="RRM_dom"/>
</dbReference>
<evidence type="ECO:0000256" key="4">
    <source>
        <dbReference type="PROSITE-ProRule" id="PRU00176"/>
    </source>
</evidence>
<reference evidence="7" key="1">
    <citation type="submission" date="2023-03" db="EMBL/GenBank/DDBJ databases">
        <title>Chromosome-scale reference genome and RAD-based genetic map of yellow starthistle (Centaurea solstitialis) reveal putative structural variation and QTLs associated with invader traits.</title>
        <authorList>
            <person name="Reatini B."/>
            <person name="Cang F.A."/>
            <person name="Jiang Q."/>
            <person name="Mckibben M.T.W."/>
            <person name="Barker M.S."/>
            <person name="Rieseberg L.H."/>
            <person name="Dlugosch K.M."/>
        </authorList>
    </citation>
    <scope>NUCLEOTIDE SEQUENCE</scope>
    <source>
        <strain evidence="7">CAN-66</strain>
        <tissue evidence="7">Leaf</tissue>
    </source>
</reference>
<keyword evidence="4" id="KW-0694">RNA-binding</keyword>
<protein>
    <recommendedName>
        <fullName evidence="6">RRM domain-containing protein</fullName>
    </recommendedName>
</protein>
<evidence type="ECO:0000313" key="8">
    <source>
        <dbReference type="Proteomes" id="UP001172457"/>
    </source>
</evidence>
<feature type="compositionally biased region" description="Basic and acidic residues" evidence="5">
    <location>
        <begin position="340"/>
        <end position="350"/>
    </location>
</feature>
<dbReference type="AlphaFoldDB" id="A0AA38W5I2"/>
<evidence type="ECO:0000256" key="2">
    <source>
        <dbReference type="ARBA" id="ARBA00022728"/>
    </source>
</evidence>
<evidence type="ECO:0000259" key="6">
    <source>
        <dbReference type="PROSITE" id="PS50102"/>
    </source>
</evidence>
<dbReference type="Gene3D" id="3.30.70.330">
    <property type="match status" value="1"/>
</dbReference>
<dbReference type="EMBL" id="JARYMX010000005">
    <property type="protein sequence ID" value="KAJ9547472.1"/>
    <property type="molecule type" value="Genomic_DNA"/>
</dbReference>
<evidence type="ECO:0000256" key="5">
    <source>
        <dbReference type="SAM" id="MobiDB-lite"/>
    </source>
</evidence>
<feature type="compositionally biased region" description="Polar residues" evidence="5">
    <location>
        <begin position="159"/>
        <end position="169"/>
    </location>
</feature>
<proteinExistence type="predicted"/>
<dbReference type="SUPFAM" id="SSF56219">
    <property type="entry name" value="DNase I-like"/>
    <property type="match status" value="1"/>
</dbReference>
<dbReference type="InterPro" id="IPR035979">
    <property type="entry name" value="RBD_domain_sf"/>
</dbReference>
<dbReference type="InterPro" id="IPR036691">
    <property type="entry name" value="Endo/exonu/phosph_ase_sf"/>
</dbReference>
<organism evidence="7 8">
    <name type="scientific">Centaurea solstitialis</name>
    <name type="common">yellow star-thistle</name>
    <dbReference type="NCBI Taxonomy" id="347529"/>
    <lineage>
        <taxon>Eukaryota</taxon>
        <taxon>Viridiplantae</taxon>
        <taxon>Streptophyta</taxon>
        <taxon>Embryophyta</taxon>
        <taxon>Tracheophyta</taxon>
        <taxon>Spermatophyta</taxon>
        <taxon>Magnoliopsida</taxon>
        <taxon>eudicotyledons</taxon>
        <taxon>Gunneridae</taxon>
        <taxon>Pentapetalae</taxon>
        <taxon>asterids</taxon>
        <taxon>campanulids</taxon>
        <taxon>Asterales</taxon>
        <taxon>Asteraceae</taxon>
        <taxon>Carduoideae</taxon>
        <taxon>Cardueae</taxon>
        <taxon>Centaureinae</taxon>
        <taxon>Centaurea</taxon>
    </lineage>
</organism>
<dbReference type="PROSITE" id="PS50102">
    <property type="entry name" value="RRM"/>
    <property type="match status" value="1"/>
</dbReference>
<dbReference type="GO" id="GO:0006397">
    <property type="term" value="P:mRNA processing"/>
    <property type="evidence" value="ECO:0007669"/>
    <property type="project" value="UniProtKB-KW"/>
</dbReference>
<dbReference type="PANTHER" id="PTHR23147">
    <property type="entry name" value="SERINE/ARGININE RICH SPLICING FACTOR"/>
    <property type="match status" value="1"/>
</dbReference>
<dbReference type="Proteomes" id="UP001172457">
    <property type="component" value="Chromosome 5"/>
</dbReference>
<feature type="region of interest" description="Disordered" evidence="5">
    <location>
        <begin position="487"/>
        <end position="511"/>
    </location>
</feature>
<dbReference type="Pfam" id="PF00076">
    <property type="entry name" value="RRM_1"/>
    <property type="match status" value="1"/>
</dbReference>
<dbReference type="SMART" id="SM00360">
    <property type="entry name" value="RRM"/>
    <property type="match status" value="1"/>
</dbReference>
<dbReference type="CDD" id="cd00590">
    <property type="entry name" value="RRM_SF"/>
    <property type="match status" value="1"/>
</dbReference>
<dbReference type="GO" id="GO:0003723">
    <property type="term" value="F:RNA binding"/>
    <property type="evidence" value="ECO:0007669"/>
    <property type="project" value="UniProtKB-UniRule"/>
</dbReference>
<dbReference type="GO" id="GO:0005681">
    <property type="term" value="C:spliceosomal complex"/>
    <property type="evidence" value="ECO:0007669"/>
    <property type="project" value="UniProtKB-KW"/>
</dbReference>
<gene>
    <name evidence="7" type="ORF">OSB04_020015</name>
</gene>
<dbReference type="SUPFAM" id="SSF54928">
    <property type="entry name" value="RNA-binding domain, RBD"/>
    <property type="match status" value="1"/>
</dbReference>
<evidence type="ECO:0000256" key="1">
    <source>
        <dbReference type="ARBA" id="ARBA00022664"/>
    </source>
</evidence>
<evidence type="ECO:0000313" key="7">
    <source>
        <dbReference type="EMBL" id="KAJ9547472.1"/>
    </source>
</evidence>
<feature type="region of interest" description="Disordered" evidence="5">
    <location>
        <begin position="141"/>
        <end position="169"/>
    </location>
</feature>
<dbReference type="GO" id="GO:0008380">
    <property type="term" value="P:RNA splicing"/>
    <property type="evidence" value="ECO:0007669"/>
    <property type="project" value="UniProtKB-KW"/>
</dbReference>
<feature type="domain" description="RRM" evidence="6">
    <location>
        <begin position="58"/>
        <end position="135"/>
    </location>
</feature>
<comment type="caution">
    <text evidence="7">The sequence shown here is derived from an EMBL/GenBank/DDBJ whole genome shotgun (WGS) entry which is preliminary data.</text>
</comment>
<name>A0AA38W5I2_9ASTR</name>
<keyword evidence="3" id="KW-0508">mRNA splicing</keyword>
<keyword evidence="8" id="KW-1185">Reference proteome</keyword>
<feature type="region of interest" description="Disordered" evidence="5">
    <location>
        <begin position="368"/>
        <end position="409"/>
    </location>
</feature>
<dbReference type="InterPro" id="IPR012677">
    <property type="entry name" value="Nucleotide-bd_a/b_plait_sf"/>
</dbReference>
<dbReference type="InterPro" id="IPR050907">
    <property type="entry name" value="SRSF"/>
</dbReference>